<comment type="caution">
    <text evidence="8">The sequence shown here is derived from an EMBL/GenBank/DDBJ whole genome shotgun (WGS) entry which is preliminary data.</text>
</comment>
<sequence length="111" mass="12783">MSLEVSSKAADSLPSSVKNALSKLPPSEQSVFEEEFLRKKRNPILMLLLAIFFPIQHFIEGRVGLGLIFWLTFGGFFVWYFIDIIIIWGRTKGYNEDLAKRSLRDMKIINS</sequence>
<accession>A0A511UQU6</accession>
<evidence type="ECO:0000259" key="7">
    <source>
        <dbReference type="Pfam" id="PF05154"/>
    </source>
</evidence>
<keyword evidence="9" id="KW-1185">Reference proteome</keyword>
<dbReference type="GO" id="GO:0016020">
    <property type="term" value="C:membrane"/>
    <property type="evidence" value="ECO:0007669"/>
    <property type="project" value="UniProtKB-SubCell"/>
</dbReference>
<dbReference type="AlphaFoldDB" id="A0A511UQU6"/>
<dbReference type="EMBL" id="BJXV01000010">
    <property type="protein sequence ID" value="GEN28401.1"/>
    <property type="molecule type" value="Genomic_DNA"/>
</dbReference>
<evidence type="ECO:0000256" key="6">
    <source>
        <dbReference type="SAM" id="Phobius"/>
    </source>
</evidence>
<evidence type="ECO:0000256" key="3">
    <source>
        <dbReference type="ARBA" id="ARBA00022989"/>
    </source>
</evidence>
<dbReference type="RefSeq" id="WP_146875314.1">
    <property type="nucleotide sequence ID" value="NZ_BJXV01000010.1"/>
</dbReference>
<evidence type="ECO:0000313" key="8">
    <source>
        <dbReference type="EMBL" id="GEN28401.1"/>
    </source>
</evidence>
<proteinExistence type="predicted"/>
<evidence type="ECO:0000256" key="1">
    <source>
        <dbReference type="ARBA" id="ARBA00004141"/>
    </source>
</evidence>
<comment type="subcellular location">
    <subcellularLocation>
        <location evidence="1">Membrane</location>
        <topology evidence="1">Multi-pass membrane protein</topology>
    </subcellularLocation>
</comment>
<dbReference type="Proteomes" id="UP000321303">
    <property type="component" value="Unassembled WGS sequence"/>
</dbReference>
<feature type="transmembrane region" description="Helical" evidence="6">
    <location>
        <begin position="42"/>
        <end position="59"/>
    </location>
</feature>
<keyword evidence="2 6" id="KW-0812">Transmembrane</keyword>
<feature type="region of interest" description="Disordered" evidence="5">
    <location>
        <begin position="1"/>
        <end position="28"/>
    </location>
</feature>
<evidence type="ECO:0000256" key="4">
    <source>
        <dbReference type="ARBA" id="ARBA00023136"/>
    </source>
</evidence>
<evidence type="ECO:0000256" key="5">
    <source>
        <dbReference type="SAM" id="MobiDB-lite"/>
    </source>
</evidence>
<name>A0A511UQU6_9GAMM</name>
<evidence type="ECO:0000256" key="2">
    <source>
        <dbReference type="ARBA" id="ARBA00022692"/>
    </source>
</evidence>
<evidence type="ECO:0000313" key="9">
    <source>
        <dbReference type="Proteomes" id="UP000321303"/>
    </source>
</evidence>
<dbReference type="InterPro" id="IPR007829">
    <property type="entry name" value="TM2"/>
</dbReference>
<feature type="domain" description="TM2" evidence="7">
    <location>
        <begin position="40"/>
        <end position="85"/>
    </location>
</feature>
<keyword evidence="4 6" id="KW-0472">Membrane</keyword>
<organism evidence="8 9">
    <name type="scientific">Halovibrio variabilis</name>
    <dbReference type="NCBI Taxonomy" id="31910"/>
    <lineage>
        <taxon>Bacteria</taxon>
        <taxon>Pseudomonadati</taxon>
        <taxon>Pseudomonadota</taxon>
        <taxon>Gammaproteobacteria</taxon>
        <taxon>Oceanospirillales</taxon>
        <taxon>Halomonadaceae</taxon>
        <taxon>Halovibrio</taxon>
    </lineage>
</organism>
<keyword evidence="3 6" id="KW-1133">Transmembrane helix</keyword>
<dbReference type="Pfam" id="PF05154">
    <property type="entry name" value="TM2"/>
    <property type="match status" value="1"/>
</dbReference>
<dbReference type="OrthoDB" id="2004788at2"/>
<feature type="transmembrane region" description="Helical" evidence="6">
    <location>
        <begin position="65"/>
        <end position="88"/>
    </location>
</feature>
<gene>
    <name evidence="8" type="ORF">HVA01_20470</name>
</gene>
<protein>
    <recommendedName>
        <fullName evidence="7">TM2 domain-containing protein</fullName>
    </recommendedName>
</protein>
<reference evidence="8 9" key="1">
    <citation type="submission" date="2019-07" db="EMBL/GenBank/DDBJ databases">
        <title>Whole genome shotgun sequence of Halomonas variabilis NBRC 102410.</title>
        <authorList>
            <person name="Hosoyama A."/>
            <person name="Uohara A."/>
            <person name="Ohji S."/>
            <person name="Ichikawa N."/>
        </authorList>
    </citation>
    <scope>NUCLEOTIDE SEQUENCE [LARGE SCALE GENOMIC DNA]</scope>
    <source>
        <strain evidence="8 9">NBRC 102410</strain>
    </source>
</reference>